<reference evidence="2 3" key="1">
    <citation type="journal article" date="2007" name="Int. J. Syst. Evol. Microbiol.">
        <title>Oceanobacillus profundus sp. nov., isolated from a deep-sea sediment core.</title>
        <authorList>
            <person name="Kim Y.G."/>
            <person name="Choi D.H."/>
            <person name="Hyun S."/>
            <person name="Cho B.C."/>
        </authorList>
    </citation>
    <scope>NUCLEOTIDE SEQUENCE [LARGE SCALE GENOMIC DNA]</scope>
    <source>
        <strain evidence="2 3">DSM 18246</strain>
    </source>
</reference>
<keyword evidence="3" id="KW-1185">Reference proteome</keyword>
<evidence type="ECO:0000256" key="1">
    <source>
        <dbReference type="SAM" id="Phobius"/>
    </source>
</evidence>
<dbReference type="EMBL" id="QWEH01000007">
    <property type="protein sequence ID" value="RHW31965.1"/>
    <property type="molecule type" value="Genomic_DNA"/>
</dbReference>
<proteinExistence type="predicted"/>
<name>A0A417YGQ1_9BACI</name>
<keyword evidence="1" id="KW-1133">Transmembrane helix</keyword>
<evidence type="ECO:0000313" key="3">
    <source>
        <dbReference type="Proteomes" id="UP000285456"/>
    </source>
</evidence>
<protein>
    <submittedName>
        <fullName evidence="2">Uncharacterized protein</fullName>
    </submittedName>
</protein>
<comment type="caution">
    <text evidence="2">The sequence shown here is derived from an EMBL/GenBank/DDBJ whole genome shotgun (WGS) entry which is preliminary data.</text>
</comment>
<dbReference type="AlphaFoldDB" id="A0A417YGQ1"/>
<organism evidence="2 3">
    <name type="scientific">Oceanobacillus profundus</name>
    <dbReference type="NCBI Taxonomy" id="372463"/>
    <lineage>
        <taxon>Bacteria</taxon>
        <taxon>Bacillati</taxon>
        <taxon>Bacillota</taxon>
        <taxon>Bacilli</taxon>
        <taxon>Bacillales</taxon>
        <taxon>Bacillaceae</taxon>
        <taxon>Oceanobacillus</taxon>
    </lineage>
</organism>
<gene>
    <name evidence="2" type="ORF">D1B32_12050</name>
</gene>
<accession>A0A417YGQ1</accession>
<evidence type="ECO:0000313" key="2">
    <source>
        <dbReference type="EMBL" id="RHW31965.1"/>
    </source>
</evidence>
<dbReference type="Proteomes" id="UP000285456">
    <property type="component" value="Unassembled WGS sequence"/>
</dbReference>
<feature type="transmembrane region" description="Helical" evidence="1">
    <location>
        <begin position="35"/>
        <end position="56"/>
    </location>
</feature>
<keyword evidence="1" id="KW-0812">Transmembrane</keyword>
<keyword evidence="1" id="KW-0472">Membrane</keyword>
<sequence length="75" mass="9016">MLTFMIIWVLTSSVSWILARISLKISRSPVTFIDLLYVLIPFLNMISIIFSMVYLVRKYIQKKNIKVNWNKFFRL</sequence>